<dbReference type="Proteomes" id="UP000265955">
    <property type="component" value="Unassembled WGS sequence"/>
</dbReference>
<dbReference type="OrthoDB" id="8582489at2"/>
<dbReference type="GO" id="GO:0018773">
    <property type="term" value="F:acetylpyruvate hydrolase activity"/>
    <property type="evidence" value="ECO:0007669"/>
    <property type="project" value="TreeGrafter"/>
</dbReference>
<dbReference type="PANTHER" id="PTHR11820:SF90">
    <property type="entry name" value="FLUTATHIONE S-TRANSFERASE"/>
    <property type="match status" value="1"/>
</dbReference>
<organism evidence="3 4">
    <name type="scientific">Noviherbaspirillum saxi</name>
    <dbReference type="NCBI Taxonomy" id="2320863"/>
    <lineage>
        <taxon>Bacteria</taxon>
        <taxon>Pseudomonadati</taxon>
        <taxon>Pseudomonadota</taxon>
        <taxon>Betaproteobacteria</taxon>
        <taxon>Burkholderiales</taxon>
        <taxon>Oxalobacteraceae</taxon>
        <taxon>Noviherbaspirillum</taxon>
    </lineage>
</organism>
<evidence type="ECO:0000256" key="1">
    <source>
        <dbReference type="ARBA" id="ARBA00022723"/>
    </source>
</evidence>
<keyword evidence="3" id="KW-0378">Hydrolase</keyword>
<evidence type="ECO:0000313" key="3">
    <source>
        <dbReference type="EMBL" id="RJF92470.1"/>
    </source>
</evidence>
<gene>
    <name evidence="3" type="ORF">D3871_28085</name>
</gene>
<dbReference type="PANTHER" id="PTHR11820">
    <property type="entry name" value="ACYLPYRUVASE"/>
    <property type="match status" value="1"/>
</dbReference>
<proteinExistence type="predicted"/>
<name>A0A3A3FH23_9BURK</name>
<feature type="domain" description="Fumarylacetoacetase-like C-terminal" evidence="2">
    <location>
        <begin position="28"/>
        <end position="225"/>
    </location>
</feature>
<dbReference type="EMBL" id="QYUO01000003">
    <property type="protein sequence ID" value="RJF92470.1"/>
    <property type="molecule type" value="Genomic_DNA"/>
</dbReference>
<sequence>MSDYVFTPPAQASIAVQGSQQRLPIRRVFCVGRNYEAHAREMGNDPTREPPFFFMKPADAVVSALGTVPYPPLTEDLHHEIEMVVAVGKPGVNLKAEEALDVIWGYGVGVDLTRRDLQNVAKKMSRPWDWANGFDASGPCSPIVPVERTGHPQDGRVWLAVNGEVRQEGNLNELIWPVADVLAYLSQSVALAPGDLIFTGTPAGVGALQPGDRVTGGVAGVAEISFTMESRPV</sequence>
<dbReference type="GO" id="GO:0046872">
    <property type="term" value="F:metal ion binding"/>
    <property type="evidence" value="ECO:0007669"/>
    <property type="project" value="UniProtKB-KW"/>
</dbReference>
<evidence type="ECO:0000313" key="4">
    <source>
        <dbReference type="Proteomes" id="UP000265955"/>
    </source>
</evidence>
<dbReference type="Pfam" id="PF01557">
    <property type="entry name" value="FAA_hydrolase"/>
    <property type="match status" value="1"/>
</dbReference>
<reference evidence="4" key="1">
    <citation type="submission" date="2018-09" db="EMBL/GenBank/DDBJ databases">
        <authorList>
            <person name="Zhu H."/>
        </authorList>
    </citation>
    <scope>NUCLEOTIDE SEQUENCE [LARGE SCALE GENOMIC DNA]</scope>
    <source>
        <strain evidence="4">K1R23-30</strain>
    </source>
</reference>
<dbReference type="AlphaFoldDB" id="A0A3A3FH23"/>
<dbReference type="InterPro" id="IPR036663">
    <property type="entry name" value="Fumarylacetoacetase_C_sf"/>
</dbReference>
<keyword evidence="4" id="KW-1185">Reference proteome</keyword>
<protein>
    <submittedName>
        <fullName evidence="3">FAA hydrolase family protein</fullName>
    </submittedName>
</protein>
<dbReference type="InterPro" id="IPR011234">
    <property type="entry name" value="Fumarylacetoacetase-like_C"/>
</dbReference>
<comment type="caution">
    <text evidence="3">The sequence shown here is derived from an EMBL/GenBank/DDBJ whole genome shotgun (WGS) entry which is preliminary data.</text>
</comment>
<accession>A0A3A3FH23</accession>
<evidence type="ECO:0000259" key="2">
    <source>
        <dbReference type="Pfam" id="PF01557"/>
    </source>
</evidence>
<keyword evidence="1" id="KW-0479">Metal-binding</keyword>
<dbReference type="RefSeq" id="WP_119772355.1">
    <property type="nucleotide sequence ID" value="NZ_QYUO01000003.1"/>
</dbReference>
<dbReference type="SUPFAM" id="SSF56529">
    <property type="entry name" value="FAH"/>
    <property type="match status" value="1"/>
</dbReference>
<dbReference type="Gene3D" id="3.90.850.10">
    <property type="entry name" value="Fumarylacetoacetase-like, C-terminal domain"/>
    <property type="match status" value="1"/>
</dbReference>